<evidence type="ECO:0000313" key="4">
    <source>
        <dbReference type="Proteomes" id="UP001312865"/>
    </source>
</evidence>
<dbReference type="Pfam" id="PF00797">
    <property type="entry name" value="Acetyltransf_2"/>
    <property type="match status" value="1"/>
</dbReference>
<dbReference type="Proteomes" id="UP001312865">
    <property type="component" value="Unassembled WGS sequence"/>
</dbReference>
<dbReference type="SUPFAM" id="SSF54001">
    <property type="entry name" value="Cysteine proteinases"/>
    <property type="match status" value="1"/>
</dbReference>
<keyword evidence="4" id="KW-1185">Reference proteome</keyword>
<evidence type="ECO:0000256" key="2">
    <source>
        <dbReference type="RuleBase" id="RU003452"/>
    </source>
</evidence>
<comment type="caution">
    <text evidence="3">The sequence shown here is derived from an EMBL/GenBank/DDBJ whole genome shotgun (WGS) entry which is preliminary data.</text>
</comment>
<evidence type="ECO:0000313" key="3">
    <source>
        <dbReference type="EMBL" id="MEI5906614.1"/>
    </source>
</evidence>
<dbReference type="InterPro" id="IPR053710">
    <property type="entry name" value="Arylamine_NAT_domain_sf"/>
</dbReference>
<dbReference type="PANTHER" id="PTHR11786:SF0">
    <property type="entry name" value="ARYLAMINE N-ACETYLTRANSFERASE 4-RELATED"/>
    <property type="match status" value="1"/>
</dbReference>
<proteinExistence type="inferred from homology"/>
<dbReference type="RefSeq" id="WP_336586052.1">
    <property type="nucleotide sequence ID" value="NZ_JBBAXC010000004.1"/>
</dbReference>
<gene>
    <name evidence="3" type="ORF">WAK64_06030</name>
</gene>
<organism evidence="3 4">
    <name type="scientific">Bacillus spongiae</name>
    <dbReference type="NCBI Taxonomy" id="2683610"/>
    <lineage>
        <taxon>Bacteria</taxon>
        <taxon>Bacillati</taxon>
        <taxon>Bacillota</taxon>
        <taxon>Bacilli</taxon>
        <taxon>Bacillales</taxon>
        <taxon>Bacillaceae</taxon>
        <taxon>Bacillus</taxon>
    </lineage>
</organism>
<dbReference type="EMBL" id="JBBAXC010000004">
    <property type="protein sequence ID" value="MEI5906614.1"/>
    <property type="molecule type" value="Genomic_DNA"/>
</dbReference>
<protein>
    <submittedName>
        <fullName evidence="3">Arylamine N-acetyltransferase</fullName>
    </submittedName>
</protein>
<name>A0ABU8HBS1_9BACI</name>
<sequence>MDIKTYLERINVEALSGDPLKDLQLLIKQHIMTVPFENLDVLHKVPITLNLERIYQKIVENHRGGFCYEVNGLFHWLLSSLGYDVKRIASTVAKSETEWYRKNTHLSNIVTIDGKEYVVDVGFGDSSYSPIPLDGEVVKDVGGNYRIKRVDDTYYDLQKYDEQKWKVKYRFTKKVRSYSFFEEVCQWNQQSPESSFTQKTIVTLGTLKGRVTLTDDEVITTVNGQKTKRPYDQNELPKILKDSFGISIPK</sequence>
<dbReference type="Gene3D" id="3.30.2140.20">
    <property type="match status" value="1"/>
</dbReference>
<dbReference type="PRINTS" id="PR01543">
    <property type="entry name" value="ANATRNSFRASE"/>
</dbReference>
<comment type="similarity">
    <text evidence="1 2">Belongs to the arylamine N-acetyltransferase family.</text>
</comment>
<accession>A0ABU8HBS1</accession>
<dbReference type="PANTHER" id="PTHR11786">
    <property type="entry name" value="N-HYDROXYARYLAMINE O-ACETYLTRANSFERASE"/>
    <property type="match status" value="1"/>
</dbReference>
<dbReference type="InterPro" id="IPR038765">
    <property type="entry name" value="Papain-like_cys_pep_sf"/>
</dbReference>
<dbReference type="InterPro" id="IPR001447">
    <property type="entry name" value="Arylamine_N-AcTrfase"/>
</dbReference>
<reference evidence="3 4" key="1">
    <citation type="journal article" date="2018" name="J. Microbiol.">
        <title>Bacillus spongiae sp. nov., isolated from sponge of Jeju Island.</title>
        <authorList>
            <person name="Lee G.E."/>
            <person name="Im W.T."/>
            <person name="Park J.S."/>
        </authorList>
    </citation>
    <scope>NUCLEOTIDE SEQUENCE [LARGE SCALE GENOMIC DNA]</scope>
    <source>
        <strain evidence="3 4">135PIL107-10</strain>
    </source>
</reference>
<evidence type="ECO:0000256" key="1">
    <source>
        <dbReference type="ARBA" id="ARBA00006547"/>
    </source>
</evidence>